<dbReference type="CDD" id="cd06225">
    <property type="entry name" value="HAMP"/>
    <property type="match status" value="1"/>
</dbReference>
<dbReference type="InterPro" id="IPR036890">
    <property type="entry name" value="HATPase_C_sf"/>
</dbReference>
<evidence type="ECO:0000256" key="8">
    <source>
        <dbReference type="ARBA" id="ARBA00022692"/>
    </source>
</evidence>
<dbReference type="PROSITE" id="PS50885">
    <property type="entry name" value="HAMP"/>
    <property type="match status" value="1"/>
</dbReference>
<keyword evidence="7 18" id="KW-0808">Transferase</keyword>
<keyword evidence="14 15" id="KW-0472">Membrane</keyword>
<protein>
    <recommendedName>
        <fullName evidence="3">histidine kinase</fullName>
        <ecNumber evidence="3">2.7.13.3</ecNumber>
    </recommendedName>
</protein>
<reference evidence="19" key="1">
    <citation type="submission" date="2016-11" db="EMBL/GenBank/DDBJ databases">
        <title>Comparative genomic and phenotypic analysis of Granulibacter bethesdensis clinical isolates from patients with chronic granulomatous disease.</title>
        <authorList>
            <person name="Zarember K.A."/>
            <person name="Porcella S.F."/>
            <person name="Chu J."/>
            <person name="Ding L."/>
            <person name="Dahlstrom E."/>
            <person name="Barbian K."/>
            <person name="Martens C."/>
            <person name="Sykora L."/>
            <person name="Kramer S."/>
            <person name="Pettinato A.M."/>
            <person name="Hong H."/>
            <person name="Wald G."/>
            <person name="Berg L.J."/>
            <person name="Rogge L.S."/>
            <person name="Greenberg D.E."/>
            <person name="Falcone E.L."/>
            <person name="Neves J.F."/>
            <person name="Simoes M.J."/>
            <person name="Casal M."/>
            <person name="Rodriguez-Lopez F.C."/>
            <person name="Zelazny A."/>
            <person name="Gallin J.I."/>
            <person name="Holland S.M."/>
        </authorList>
    </citation>
    <scope>NUCLEOTIDE SEQUENCE [LARGE SCALE GENOMIC DNA]</scope>
    <source>
        <strain evidence="19">NIH9.1</strain>
    </source>
</reference>
<dbReference type="RefSeq" id="WP_072573051.1">
    <property type="nucleotide sequence ID" value="NZ_CP018191.1"/>
</dbReference>
<dbReference type="InterPro" id="IPR036097">
    <property type="entry name" value="HisK_dim/P_sf"/>
</dbReference>
<dbReference type="EC" id="2.7.13.3" evidence="3"/>
<evidence type="ECO:0000259" key="16">
    <source>
        <dbReference type="PROSITE" id="PS50109"/>
    </source>
</evidence>
<dbReference type="PROSITE" id="PS50109">
    <property type="entry name" value="HIS_KIN"/>
    <property type="match status" value="1"/>
</dbReference>
<dbReference type="SMART" id="SM00387">
    <property type="entry name" value="HATPase_c"/>
    <property type="match status" value="1"/>
</dbReference>
<dbReference type="InterPro" id="IPR004358">
    <property type="entry name" value="Sig_transdc_His_kin-like_C"/>
</dbReference>
<dbReference type="InterPro" id="IPR003594">
    <property type="entry name" value="HATPase_dom"/>
</dbReference>
<dbReference type="PANTHER" id="PTHR44936">
    <property type="entry name" value="SENSOR PROTEIN CREC"/>
    <property type="match status" value="1"/>
</dbReference>
<evidence type="ECO:0000256" key="13">
    <source>
        <dbReference type="ARBA" id="ARBA00023012"/>
    </source>
</evidence>
<gene>
    <name evidence="18" type="ORF">GbCGDNIH9_1901</name>
</gene>
<name>A0AAC9P956_9PROT</name>
<dbReference type="EMBL" id="CP018191">
    <property type="protein sequence ID" value="APH55218.1"/>
    <property type="molecule type" value="Genomic_DNA"/>
</dbReference>
<dbReference type="PRINTS" id="PR00344">
    <property type="entry name" value="BCTRLSENSOR"/>
</dbReference>
<dbReference type="InterPro" id="IPR050980">
    <property type="entry name" value="2C_sensor_his_kinase"/>
</dbReference>
<dbReference type="Proteomes" id="UP000182373">
    <property type="component" value="Chromosome"/>
</dbReference>
<evidence type="ECO:0000256" key="4">
    <source>
        <dbReference type="ARBA" id="ARBA00022475"/>
    </source>
</evidence>
<evidence type="ECO:0000256" key="12">
    <source>
        <dbReference type="ARBA" id="ARBA00022989"/>
    </source>
</evidence>
<feature type="domain" description="Histidine kinase" evidence="16">
    <location>
        <begin position="273"/>
        <end position="472"/>
    </location>
</feature>
<keyword evidence="11" id="KW-0067">ATP-binding</keyword>
<feature type="domain" description="HAMP" evidence="17">
    <location>
        <begin position="214"/>
        <end position="265"/>
    </location>
</feature>
<comment type="subcellular location">
    <subcellularLocation>
        <location evidence="2">Cell inner membrane</location>
        <topology evidence="2">Multi-pass membrane protein</topology>
    </subcellularLocation>
</comment>
<dbReference type="GO" id="GO:0005886">
    <property type="term" value="C:plasma membrane"/>
    <property type="evidence" value="ECO:0007669"/>
    <property type="project" value="UniProtKB-SubCell"/>
</dbReference>
<dbReference type="SMART" id="SM00304">
    <property type="entry name" value="HAMP"/>
    <property type="match status" value="1"/>
</dbReference>
<accession>A0AAC9P956</accession>
<keyword evidence="12 15" id="KW-1133">Transmembrane helix</keyword>
<keyword evidence="5" id="KW-0997">Cell inner membrane</keyword>
<evidence type="ECO:0000256" key="14">
    <source>
        <dbReference type="ARBA" id="ARBA00023136"/>
    </source>
</evidence>
<evidence type="ECO:0000256" key="7">
    <source>
        <dbReference type="ARBA" id="ARBA00022679"/>
    </source>
</evidence>
<sequence length="481" mass="52129">MKRFHLWPRGLIGRVTLVLLLATLLEFLGSTIVYEQTEIYYADDLAVQRVAERLALSYRVLMAAEEEERPALAKRLSSPDLQIGWFDSGAGTSPTNPVQIGSFSLPGNALSLPPTSPRDAGLLRMQGLLINSQDLLENVELRLSRGGRSLIGTRRDLIGTMRLPGHVDKDGPRDSFIVFFATGVLGRLPGFYGGLLSAAILACCVLAAAAMLVRTLGLPLRTLAQAADAIGHGPPVQIKPSGPREVRQVAQAFNAMQTRISHLINDRTQALAAVSHDLRTPIQRLRLRASFLDDREAQAAIEDDLDEMEAMVSSVLAFLAGDTDPEKRRPADLATMLETLVDDASDAGQLATYSGPEHCIHTVRPVAMKRAFANLIGNALKYASRADVTLFSTDHNVQILIEDNGPGIPEAELENVLEPFRRIEASRNRDTGGMGLGLAIVRQVVEREGGSITLSNRTGGGLRAKIVLPLHPPQTKDQQTG</sequence>
<evidence type="ECO:0000259" key="17">
    <source>
        <dbReference type="PROSITE" id="PS50885"/>
    </source>
</evidence>
<dbReference type="InterPro" id="IPR005467">
    <property type="entry name" value="His_kinase_dom"/>
</dbReference>
<dbReference type="Pfam" id="PF02518">
    <property type="entry name" value="HATPase_c"/>
    <property type="match status" value="1"/>
</dbReference>
<dbReference type="PANTHER" id="PTHR44936:SF5">
    <property type="entry name" value="SENSOR HISTIDINE KINASE ENVZ"/>
    <property type="match status" value="1"/>
</dbReference>
<dbReference type="InterPro" id="IPR003660">
    <property type="entry name" value="HAMP_dom"/>
</dbReference>
<evidence type="ECO:0000313" key="19">
    <source>
        <dbReference type="Proteomes" id="UP000182373"/>
    </source>
</evidence>
<feature type="transmembrane region" description="Helical" evidence="15">
    <location>
        <begin position="191"/>
        <end position="213"/>
    </location>
</feature>
<evidence type="ECO:0000313" key="18">
    <source>
        <dbReference type="EMBL" id="APH55218.1"/>
    </source>
</evidence>
<dbReference type="SUPFAM" id="SSF47384">
    <property type="entry name" value="Homodimeric domain of signal transducing histidine kinase"/>
    <property type="match status" value="1"/>
</dbReference>
<dbReference type="Gene3D" id="3.30.565.10">
    <property type="entry name" value="Histidine kinase-like ATPase, C-terminal domain"/>
    <property type="match status" value="1"/>
</dbReference>
<evidence type="ECO:0000256" key="15">
    <source>
        <dbReference type="SAM" id="Phobius"/>
    </source>
</evidence>
<evidence type="ECO:0000256" key="6">
    <source>
        <dbReference type="ARBA" id="ARBA00022553"/>
    </source>
</evidence>
<comment type="catalytic activity">
    <reaction evidence="1">
        <text>ATP + protein L-histidine = ADP + protein N-phospho-L-histidine.</text>
        <dbReference type="EC" id="2.7.13.3"/>
    </reaction>
</comment>
<dbReference type="CDD" id="cd00082">
    <property type="entry name" value="HisKA"/>
    <property type="match status" value="1"/>
</dbReference>
<evidence type="ECO:0000256" key="9">
    <source>
        <dbReference type="ARBA" id="ARBA00022741"/>
    </source>
</evidence>
<dbReference type="AlphaFoldDB" id="A0AAC9P956"/>
<evidence type="ECO:0000256" key="2">
    <source>
        <dbReference type="ARBA" id="ARBA00004429"/>
    </source>
</evidence>
<dbReference type="GO" id="GO:0000155">
    <property type="term" value="F:phosphorelay sensor kinase activity"/>
    <property type="evidence" value="ECO:0007669"/>
    <property type="project" value="InterPro"/>
</dbReference>
<keyword evidence="13" id="KW-0902">Two-component regulatory system</keyword>
<keyword evidence="9" id="KW-0547">Nucleotide-binding</keyword>
<keyword evidence="10 18" id="KW-0418">Kinase</keyword>
<dbReference type="SUPFAM" id="SSF55874">
    <property type="entry name" value="ATPase domain of HSP90 chaperone/DNA topoisomerase II/histidine kinase"/>
    <property type="match status" value="1"/>
</dbReference>
<dbReference type="SMART" id="SM00388">
    <property type="entry name" value="HisKA"/>
    <property type="match status" value="1"/>
</dbReference>
<keyword evidence="4" id="KW-1003">Cell membrane</keyword>
<dbReference type="Pfam" id="PF00512">
    <property type="entry name" value="HisKA"/>
    <property type="match status" value="1"/>
</dbReference>
<evidence type="ECO:0000256" key="11">
    <source>
        <dbReference type="ARBA" id="ARBA00022840"/>
    </source>
</evidence>
<evidence type="ECO:0000256" key="10">
    <source>
        <dbReference type="ARBA" id="ARBA00022777"/>
    </source>
</evidence>
<evidence type="ECO:0000256" key="1">
    <source>
        <dbReference type="ARBA" id="ARBA00000085"/>
    </source>
</evidence>
<dbReference type="Pfam" id="PF00672">
    <property type="entry name" value="HAMP"/>
    <property type="match status" value="1"/>
</dbReference>
<proteinExistence type="predicted"/>
<dbReference type="InterPro" id="IPR003661">
    <property type="entry name" value="HisK_dim/P_dom"/>
</dbReference>
<dbReference type="GO" id="GO:0005524">
    <property type="term" value="F:ATP binding"/>
    <property type="evidence" value="ECO:0007669"/>
    <property type="project" value="UniProtKB-KW"/>
</dbReference>
<keyword evidence="8 15" id="KW-0812">Transmembrane</keyword>
<dbReference type="CDD" id="cd00075">
    <property type="entry name" value="HATPase"/>
    <property type="match status" value="1"/>
</dbReference>
<organism evidence="18 19">
    <name type="scientific">Granulibacter bethesdensis</name>
    <dbReference type="NCBI Taxonomy" id="364410"/>
    <lineage>
        <taxon>Bacteria</taxon>
        <taxon>Pseudomonadati</taxon>
        <taxon>Pseudomonadota</taxon>
        <taxon>Alphaproteobacteria</taxon>
        <taxon>Acetobacterales</taxon>
        <taxon>Acetobacteraceae</taxon>
        <taxon>Granulibacter</taxon>
    </lineage>
</organism>
<evidence type="ECO:0000256" key="5">
    <source>
        <dbReference type="ARBA" id="ARBA00022519"/>
    </source>
</evidence>
<dbReference type="Gene3D" id="1.10.287.130">
    <property type="match status" value="1"/>
</dbReference>
<keyword evidence="6" id="KW-0597">Phosphoprotein</keyword>
<evidence type="ECO:0000256" key="3">
    <source>
        <dbReference type="ARBA" id="ARBA00012438"/>
    </source>
</evidence>